<proteinExistence type="predicted"/>
<dbReference type="SMART" id="SM00116">
    <property type="entry name" value="CBS"/>
    <property type="match status" value="2"/>
</dbReference>
<dbReference type="InterPro" id="IPR046342">
    <property type="entry name" value="CBS_dom_sf"/>
</dbReference>
<feature type="domain" description="CBS" evidence="3">
    <location>
        <begin position="71"/>
        <end position="128"/>
    </location>
</feature>
<dbReference type="Pfam" id="PF00571">
    <property type="entry name" value="CBS"/>
    <property type="match status" value="2"/>
</dbReference>
<dbReference type="Gene3D" id="3.10.580.10">
    <property type="entry name" value="CBS-domain"/>
    <property type="match status" value="1"/>
</dbReference>
<dbReference type="EMBL" id="JAFBDZ010000003">
    <property type="protein sequence ID" value="MBM7586702.1"/>
    <property type="molecule type" value="Genomic_DNA"/>
</dbReference>
<comment type="caution">
    <text evidence="4">The sequence shown here is derived from an EMBL/GenBank/DDBJ whole genome shotgun (WGS) entry which is preliminary data.</text>
</comment>
<evidence type="ECO:0000313" key="4">
    <source>
        <dbReference type="EMBL" id="MBM7586702.1"/>
    </source>
</evidence>
<dbReference type="InterPro" id="IPR051257">
    <property type="entry name" value="Diverse_CBS-Domain"/>
</dbReference>
<evidence type="ECO:0000313" key="5">
    <source>
        <dbReference type="Proteomes" id="UP001646157"/>
    </source>
</evidence>
<dbReference type="Proteomes" id="UP001646157">
    <property type="component" value="Unassembled WGS sequence"/>
</dbReference>
<name>A0ABS2NFS9_9BACI</name>
<dbReference type="PANTHER" id="PTHR43080:SF2">
    <property type="entry name" value="CBS DOMAIN-CONTAINING PROTEIN"/>
    <property type="match status" value="1"/>
</dbReference>
<sequence length="144" mass="16174">MKVKEMMTKDVECCTLLDNVFEVAVKMKENNVGVIPIVNGERIVGMITDRDIVLRCVAEKHPNSSKVEDIMSNDLITIGPEETTDDALQLMARYQIRRIPVVEGDQTLLGVVSLGDFAIRHEYAHEAEEALQDISDPIYKNKPC</sequence>
<accession>A0ABS2NFS9</accession>
<protein>
    <submittedName>
        <fullName evidence="4">CBS domain-containing protein</fullName>
    </submittedName>
</protein>
<keyword evidence="5" id="KW-1185">Reference proteome</keyword>
<evidence type="ECO:0000256" key="2">
    <source>
        <dbReference type="PROSITE-ProRule" id="PRU00703"/>
    </source>
</evidence>
<organism evidence="4 5">
    <name type="scientific">Rossellomorea pakistanensis</name>
    <dbReference type="NCBI Taxonomy" id="992288"/>
    <lineage>
        <taxon>Bacteria</taxon>
        <taxon>Bacillati</taxon>
        <taxon>Bacillota</taxon>
        <taxon>Bacilli</taxon>
        <taxon>Bacillales</taxon>
        <taxon>Bacillaceae</taxon>
        <taxon>Rossellomorea</taxon>
    </lineage>
</organism>
<dbReference type="CDD" id="cd04622">
    <property type="entry name" value="CBS_pair_HRP1_like"/>
    <property type="match status" value="1"/>
</dbReference>
<evidence type="ECO:0000259" key="3">
    <source>
        <dbReference type="PROSITE" id="PS51371"/>
    </source>
</evidence>
<dbReference type="PANTHER" id="PTHR43080">
    <property type="entry name" value="CBS DOMAIN-CONTAINING PROTEIN CBSX3, MITOCHONDRIAL"/>
    <property type="match status" value="1"/>
</dbReference>
<dbReference type="PROSITE" id="PS51371">
    <property type="entry name" value="CBS"/>
    <property type="match status" value="2"/>
</dbReference>
<dbReference type="RefSeq" id="WP_205173890.1">
    <property type="nucleotide sequence ID" value="NZ_JAFBDZ010000003.1"/>
</dbReference>
<reference evidence="4 5" key="1">
    <citation type="submission" date="2021-01" db="EMBL/GenBank/DDBJ databases">
        <title>Genomic Encyclopedia of Type Strains, Phase IV (KMG-IV): sequencing the most valuable type-strain genomes for metagenomic binning, comparative biology and taxonomic classification.</title>
        <authorList>
            <person name="Goeker M."/>
        </authorList>
    </citation>
    <scope>NUCLEOTIDE SEQUENCE [LARGE SCALE GENOMIC DNA]</scope>
    <source>
        <strain evidence="4 5">DSM 24834</strain>
    </source>
</reference>
<dbReference type="SUPFAM" id="SSF54631">
    <property type="entry name" value="CBS-domain pair"/>
    <property type="match status" value="1"/>
</dbReference>
<keyword evidence="1 2" id="KW-0129">CBS domain</keyword>
<gene>
    <name evidence="4" type="ORF">JOC86_003254</name>
</gene>
<dbReference type="InterPro" id="IPR000644">
    <property type="entry name" value="CBS_dom"/>
</dbReference>
<evidence type="ECO:0000256" key="1">
    <source>
        <dbReference type="ARBA" id="ARBA00023122"/>
    </source>
</evidence>
<feature type="domain" description="CBS" evidence="3">
    <location>
        <begin position="7"/>
        <end position="65"/>
    </location>
</feature>